<dbReference type="GO" id="GO:0008270">
    <property type="term" value="F:zinc ion binding"/>
    <property type="evidence" value="ECO:0007669"/>
    <property type="project" value="UniProtKB-KW"/>
</dbReference>
<dbReference type="PROSITE" id="PS00518">
    <property type="entry name" value="ZF_RING_1"/>
    <property type="match status" value="1"/>
</dbReference>
<protein>
    <recommendedName>
        <fullName evidence="6">RING-type domain-containing protein</fullName>
    </recommendedName>
</protein>
<dbReference type="InterPro" id="IPR017907">
    <property type="entry name" value="Znf_RING_CS"/>
</dbReference>
<dbReference type="PANTHER" id="PTHR22791">
    <property type="entry name" value="RING-TYPE DOMAIN-CONTAINING PROTEIN"/>
    <property type="match status" value="1"/>
</dbReference>
<dbReference type="InterPro" id="IPR027370">
    <property type="entry name" value="Znf-RING_euk"/>
</dbReference>
<evidence type="ECO:0000313" key="7">
    <source>
        <dbReference type="EMBL" id="GCC34074.1"/>
    </source>
</evidence>
<feature type="domain" description="RING-type" evidence="6">
    <location>
        <begin position="18"/>
        <end position="65"/>
    </location>
</feature>
<keyword evidence="5" id="KW-1133">Transmembrane helix</keyword>
<evidence type="ECO:0000313" key="8">
    <source>
        <dbReference type="Proteomes" id="UP000287033"/>
    </source>
</evidence>
<dbReference type="Proteomes" id="UP000287033">
    <property type="component" value="Unassembled WGS sequence"/>
</dbReference>
<feature type="transmembrane region" description="Helical" evidence="5">
    <location>
        <begin position="150"/>
        <end position="182"/>
    </location>
</feature>
<dbReference type="Pfam" id="PF13445">
    <property type="entry name" value="zf-RING_UBOX"/>
    <property type="match status" value="1"/>
</dbReference>
<dbReference type="InterPro" id="IPR001841">
    <property type="entry name" value="Znf_RING"/>
</dbReference>
<keyword evidence="3" id="KW-0862">Zinc</keyword>
<comment type="caution">
    <text evidence="7">The sequence shown here is derived from an EMBL/GenBank/DDBJ whole genome shotgun (WGS) entry which is preliminary data.</text>
</comment>
<dbReference type="STRING" id="137246.A0A401SUI6"/>
<dbReference type="OMA" id="CMECLAR"/>
<dbReference type="OrthoDB" id="252722at2759"/>
<organism evidence="7 8">
    <name type="scientific">Chiloscyllium punctatum</name>
    <name type="common">Brownbanded bambooshark</name>
    <name type="synonym">Hemiscyllium punctatum</name>
    <dbReference type="NCBI Taxonomy" id="137246"/>
    <lineage>
        <taxon>Eukaryota</taxon>
        <taxon>Metazoa</taxon>
        <taxon>Chordata</taxon>
        <taxon>Craniata</taxon>
        <taxon>Vertebrata</taxon>
        <taxon>Chondrichthyes</taxon>
        <taxon>Elasmobranchii</taxon>
        <taxon>Galeomorphii</taxon>
        <taxon>Galeoidea</taxon>
        <taxon>Orectolobiformes</taxon>
        <taxon>Hemiscylliidae</taxon>
        <taxon>Chiloscyllium</taxon>
    </lineage>
</organism>
<keyword evidence="5" id="KW-0812">Transmembrane</keyword>
<dbReference type="SUPFAM" id="SSF57850">
    <property type="entry name" value="RING/U-box"/>
    <property type="match status" value="1"/>
</dbReference>
<evidence type="ECO:0000259" key="6">
    <source>
        <dbReference type="PROSITE" id="PS50089"/>
    </source>
</evidence>
<sequence>MAAAERVRTEPHRALLECPVCFLVYDNASKTPLLLPCGHTFCMECLARICIFLKLDDRFPCPLCRTAVAIPPGGVPKLTPNLEIMSTFPPALQTRQQAWLEGSQLCWLKRDEYEDTATVVTLPLLPHPNPELSNPSHLVRVHRPAQIPRYWLFFSNCCWVTVLIMAGFIVIFGIIFFPIYLIKGL</sequence>
<keyword evidence="1" id="KW-0479">Metal-binding</keyword>
<name>A0A401SUI6_CHIPU</name>
<dbReference type="SMART" id="SM00184">
    <property type="entry name" value="RING"/>
    <property type="match status" value="1"/>
</dbReference>
<dbReference type="InterPro" id="IPR051435">
    <property type="entry name" value="RING_finger_E3_ubiq-ligases"/>
</dbReference>
<dbReference type="PROSITE" id="PS50089">
    <property type="entry name" value="ZF_RING_2"/>
    <property type="match status" value="1"/>
</dbReference>
<dbReference type="InterPro" id="IPR013083">
    <property type="entry name" value="Znf_RING/FYVE/PHD"/>
</dbReference>
<reference evidence="7 8" key="1">
    <citation type="journal article" date="2018" name="Nat. Ecol. Evol.">
        <title>Shark genomes provide insights into elasmobranch evolution and the origin of vertebrates.</title>
        <authorList>
            <person name="Hara Y"/>
            <person name="Yamaguchi K"/>
            <person name="Onimaru K"/>
            <person name="Kadota M"/>
            <person name="Koyanagi M"/>
            <person name="Keeley SD"/>
            <person name="Tatsumi K"/>
            <person name="Tanaka K"/>
            <person name="Motone F"/>
            <person name="Kageyama Y"/>
            <person name="Nozu R"/>
            <person name="Adachi N"/>
            <person name="Nishimura O"/>
            <person name="Nakagawa R"/>
            <person name="Tanegashima C"/>
            <person name="Kiyatake I"/>
            <person name="Matsumoto R"/>
            <person name="Murakumo K"/>
            <person name="Nishida K"/>
            <person name="Terakita A"/>
            <person name="Kuratani S"/>
            <person name="Sato K"/>
            <person name="Hyodo S Kuraku.S."/>
        </authorList>
    </citation>
    <scope>NUCLEOTIDE SEQUENCE [LARGE SCALE GENOMIC DNA]</scope>
</reference>
<dbReference type="Gene3D" id="3.30.40.10">
    <property type="entry name" value="Zinc/RING finger domain, C3HC4 (zinc finger)"/>
    <property type="match status" value="1"/>
</dbReference>
<keyword evidence="2 4" id="KW-0863">Zinc-finger</keyword>
<accession>A0A401SUI6</accession>
<evidence type="ECO:0000256" key="2">
    <source>
        <dbReference type="ARBA" id="ARBA00022771"/>
    </source>
</evidence>
<evidence type="ECO:0000256" key="4">
    <source>
        <dbReference type="PROSITE-ProRule" id="PRU00175"/>
    </source>
</evidence>
<dbReference type="AlphaFoldDB" id="A0A401SUI6"/>
<evidence type="ECO:0000256" key="3">
    <source>
        <dbReference type="ARBA" id="ARBA00022833"/>
    </source>
</evidence>
<evidence type="ECO:0000256" key="1">
    <source>
        <dbReference type="ARBA" id="ARBA00022723"/>
    </source>
</evidence>
<dbReference type="GO" id="GO:0016567">
    <property type="term" value="P:protein ubiquitination"/>
    <property type="evidence" value="ECO:0007669"/>
    <property type="project" value="TreeGrafter"/>
</dbReference>
<dbReference type="EMBL" id="BEZZ01000566">
    <property type="protein sequence ID" value="GCC34074.1"/>
    <property type="molecule type" value="Genomic_DNA"/>
</dbReference>
<keyword evidence="8" id="KW-1185">Reference proteome</keyword>
<dbReference type="PANTHER" id="PTHR22791:SF30">
    <property type="entry name" value="RING FINGER PROTEIN 223-LIKE"/>
    <property type="match status" value="1"/>
</dbReference>
<evidence type="ECO:0000256" key="5">
    <source>
        <dbReference type="SAM" id="Phobius"/>
    </source>
</evidence>
<dbReference type="GO" id="GO:0061630">
    <property type="term" value="F:ubiquitin protein ligase activity"/>
    <property type="evidence" value="ECO:0007669"/>
    <property type="project" value="TreeGrafter"/>
</dbReference>
<keyword evidence="5" id="KW-0472">Membrane</keyword>
<gene>
    <name evidence="7" type="ORF">chiPu_0012547</name>
</gene>
<proteinExistence type="predicted"/>